<reference evidence="1" key="1">
    <citation type="journal article" date="2014" name="Int. J. Syst. Evol. Microbiol.">
        <title>Complete genome sequence of Corynebacterium casei LMG S-19264T (=DSM 44701T), isolated from a smear-ripened cheese.</title>
        <authorList>
            <consortium name="US DOE Joint Genome Institute (JGI-PGF)"/>
            <person name="Walter F."/>
            <person name="Albersmeier A."/>
            <person name="Kalinowski J."/>
            <person name="Ruckert C."/>
        </authorList>
    </citation>
    <scope>NUCLEOTIDE SEQUENCE</scope>
    <source>
        <strain evidence="1">CGMCC 1.15758</strain>
    </source>
</reference>
<evidence type="ECO:0000313" key="1">
    <source>
        <dbReference type="EMBL" id="GGF90149.1"/>
    </source>
</evidence>
<evidence type="ECO:0000313" key="2">
    <source>
        <dbReference type="Proteomes" id="UP000636949"/>
    </source>
</evidence>
<dbReference type="Proteomes" id="UP000636949">
    <property type="component" value="Unassembled WGS sequence"/>
</dbReference>
<proteinExistence type="predicted"/>
<gene>
    <name evidence="1" type="ORF">GCM10010995_04320</name>
</gene>
<comment type="caution">
    <text evidence="1">The sequence shown here is derived from an EMBL/GenBank/DDBJ whole genome shotgun (WGS) entry which is preliminary data.</text>
</comment>
<keyword evidence="2" id="KW-1185">Reference proteome</keyword>
<reference evidence="1" key="2">
    <citation type="submission" date="2020-09" db="EMBL/GenBank/DDBJ databases">
        <authorList>
            <person name="Sun Q."/>
            <person name="Zhou Y."/>
        </authorList>
    </citation>
    <scope>NUCLEOTIDE SEQUENCE</scope>
    <source>
        <strain evidence="1">CGMCC 1.15758</strain>
    </source>
</reference>
<dbReference type="Pfam" id="PF13450">
    <property type="entry name" value="NAD_binding_8"/>
    <property type="match status" value="1"/>
</dbReference>
<dbReference type="RefSeq" id="WP_117001528.1">
    <property type="nucleotide sequence ID" value="NZ_BMJS01000002.1"/>
</dbReference>
<organism evidence="1 2">
    <name type="scientific">Cysteiniphilum litorale</name>
    <dbReference type="NCBI Taxonomy" id="2056700"/>
    <lineage>
        <taxon>Bacteria</taxon>
        <taxon>Pseudomonadati</taxon>
        <taxon>Pseudomonadota</taxon>
        <taxon>Gammaproteobacteria</taxon>
        <taxon>Thiotrichales</taxon>
        <taxon>Fastidiosibacteraceae</taxon>
        <taxon>Cysteiniphilum</taxon>
    </lineage>
</organism>
<dbReference type="OrthoDB" id="9769600at2"/>
<dbReference type="PANTHER" id="PTHR42923:SF3">
    <property type="entry name" value="PROTOPORPHYRINOGEN OXIDASE"/>
    <property type="match status" value="1"/>
</dbReference>
<dbReference type="InterPro" id="IPR050464">
    <property type="entry name" value="Zeta_carotene_desat/Oxidored"/>
</dbReference>
<accession>A0A8J3E7Z1</accession>
<protein>
    <submittedName>
        <fullName evidence="1">Protoporphyrinogen oxidase</fullName>
    </submittedName>
</protein>
<dbReference type="SUPFAM" id="SSF51905">
    <property type="entry name" value="FAD/NAD(P)-binding domain"/>
    <property type="match status" value="1"/>
</dbReference>
<dbReference type="GO" id="GO:0016491">
    <property type="term" value="F:oxidoreductase activity"/>
    <property type="evidence" value="ECO:0007669"/>
    <property type="project" value="TreeGrafter"/>
</dbReference>
<dbReference type="PANTHER" id="PTHR42923">
    <property type="entry name" value="PROTOPORPHYRINOGEN OXIDASE"/>
    <property type="match status" value="1"/>
</dbReference>
<dbReference type="AlphaFoldDB" id="A0A8J3E7Z1"/>
<dbReference type="EMBL" id="BMJS01000002">
    <property type="protein sequence ID" value="GGF90149.1"/>
    <property type="molecule type" value="Genomic_DNA"/>
</dbReference>
<dbReference type="InterPro" id="IPR036188">
    <property type="entry name" value="FAD/NAD-bd_sf"/>
</dbReference>
<sequence length="398" mass="45358">MAEHYPIAIIGGGISGVSFAHFAALKGYKSIILEQNDKLGGCIETYHSPKTRDFWLELGAHTIYNSYQHLIGFCHDHELLDQLQKRKKYPFKLLTPQNQIASVISKLNPIRAGLGLPLFKLTNAGNRSVMQYFSFVFGSHNYQKTLRYCFDAVLCQDSQNFPADFLFKTRTKDKSLPRSFTFKDGMSSLFTHTDNPNTKINLNTQVMSVEQQSKQWHITTDNGAFTADKLVLATPWHICYRLLAQINHPLVHIKQQPTVSKLITAALIFDKDKIKHIKPINGLIGVNQDFFSMVTRDTIVHEKYRGMTVHFKNTNVPYQQLVDGFLSKLNIAKDALIDLKHKNNSVPCYQSQHQQFINGINSELSKDISLALTGNYFTRLAVEDCVKRSFEEAKRILN</sequence>
<dbReference type="Gene3D" id="3.50.50.60">
    <property type="entry name" value="FAD/NAD(P)-binding domain"/>
    <property type="match status" value="3"/>
</dbReference>
<name>A0A8J3E7Z1_9GAMM</name>